<dbReference type="PATRIC" id="fig|45658.8.peg.4669"/>
<feature type="transmembrane region" description="Helical" evidence="1">
    <location>
        <begin position="941"/>
        <end position="960"/>
    </location>
</feature>
<dbReference type="Proteomes" id="UP000095131">
    <property type="component" value="Unassembled WGS sequence"/>
</dbReference>
<dbReference type="PANTHER" id="PTHR32063:SF33">
    <property type="entry name" value="RND SUPERFAMILY EFFLUX PUMP PERMEASE COMPONENT"/>
    <property type="match status" value="1"/>
</dbReference>
<dbReference type="OrthoDB" id="5287122at2"/>
<feature type="transmembrane region" description="Helical" evidence="1">
    <location>
        <begin position="456"/>
        <end position="474"/>
    </location>
</feature>
<dbReference type="SUPFAM" id="SSF82866">
    <property type="entry name" value="Multidrug efflux transporter AcrB transmembrane domain"/>
    <property type="match status" value="2"/>
</dbReference>
<feature type="transmembrane region" description="Helical" evidence="1">
    <location>
        <begin position="837"/>
        <end position="859"/>
    </location>
</feature>
<reference evidence="2 3" key="1">
    <citation type="submission" date="2016-08" db="EMBL/GenBank/DDBJ databases">
        <title>Genome sequencing of Vibrio scophthalmi strain FP3289, an isolated from Paralichthys olivaceus.</title>
        <authorList>
            <person name="Han H.-J."/>
        </authorList>
    </citation>
    <scope>NUCLEOTIDE SEQUENCE [LARGE SCALE GENOMIC DNA]</scope>
    <source>
        <strain evidence="2 3">FP3289</strain>
    </source>
</reference>
<dbReference type="SUPFAM" id="SSF82714">
    <property type="entry name" value="Multidrug efflux transporter AcrB TolC docking domain, DN and DC subdomains"/>
    <property type="match status" value="2"/>
</dbReference>
<comment type="caution">
    <text evidence="2">The sequence shown here is derived from an EMBL/GenBank/DDBJ whole genome shotgun (WGS) entry which is preliminary data.</text>
</comment>
<keyword evidence="1" id="KW-0472">Membrane</keyword>
<feature type="transmembrane region" description="Helical" evidence="1">
    <location>
        <begin position="429"/>
        <end position="450"/>
    </location>
</feature>
<dbReference type="EMBL" id="MDCJ01000007">
    <property type="protein sequence ID" value="ODS05528.1"/>
    <property type="molecule type" value="Genomic_DNA"/>
</dbReference>
<name>A0A1E3WI98_9VIBR</name>
<dbReference type="Gene3D" id="1.20.1640.10">
    <property type="entry name" value="Multidrug efflux transporter AcrB transmembrane domain"/>
    <property type="match status" value="2"/>
</dbReference>
<evidence type="ECO:0000313" key="3">
    <source>
        <dbReference type="Proteomes" id="UP000095131"/>
    </source>
</evidence>
<dbReference type="Gene3D" id="3.30.70.1430">
    <property type="entry name" value="Multidrug efflux transporter AcrB pore domain"/>
    <property type="match status" value="2"/>
</dbReference>
<evidence type="ECO:0000256" key="1">
    <source>
        <dbReference type="SAM" id="Phobius"/>
    </source>
</evidence>
<evidence type="ECO:0000313" key="2">
    <source>
        <dbReference type="EMBL" id="ODS05528.1"/>
    </source>
</evidence>
<dbReference type="Pfam" id="PF00873">
    <property type="entry name" value="ACR_tran"/>
    <property type="match status" value="1"/>
</dbReference>
<accession>A0A1E3WI98</accession>
<organism evidence="2 3">
    <name type="scientific">Vibrio scophthalmi</name>
    <dbReference type="NCBI Taxonomy" id="45658"/>
    <lineage>
        <taxon>Bacteria</taxon>
        <taxon>Pseudomonadati</taxon>
        <taxon>Pseudomonadota</taxon>
        <taxon>Gammaproteobacteria</taxon>
        <taxon>Vibrionales</taxon>
        <taxon>Vibrionaceae</taxon>
        <taxon>Vibrio</taxon>
    </lineage>
</organism>
<feature type="transmembrane region" description="Helical" evidence="1">
    <location>
        <begin position="357"/>
        <end position="378"/>
    </location>
</feature>
<feature type="transmembrane region" description="Helical" evidence="1">
    <location>
        <begin position="892"/>
        <end position="914"/>
    </location>
</feature>
<dbReference type="AlphaFoldDB" id="A0A1E3WI98"/>
<proteinExistence type="predicted"/>
<feature type="transmembrane region" description="Helical" evidence="1">
    <location>
        <begin position="330"/>
        <end position="350"/>
    </location>
</feature>
<dbReference type="PRINTS" id="PR00702">
    <property type="entry name" value="ACRIFLAVINRP"/>
</dbReference>
<feature type="transmembrane region" description="Helical" evidence="1">
    <location>
        <begin position="520"/>
        <end position="542"/>
    </location>
</feature>
<protein>
    <submittedName>
        <fullName evidence="2">Efflux pump membrane transporter BepE</fullName>
    </submittedName>
</protein>
<feature type="transmembrane region" description="Helical" evidence="1">
    <location>
        <begin position="12"/>
        <end position="33"/>
    </location>
</feature>
<feature type="transmembrane region" description="Helical" evidence="1">
    <location>
        <begin position="384"/>
        <end position="409"/>
    </location>
</feature>
<keyword evidence="1" id="KW-1133">Transmembrane helix</keyword>
<sequence>MKSIIQYFAARGFLARVITMMVFAVGLASLSIVRMQEYPEIAFPEVEIITHYPGASPQDIELNITNKIEKELRGVQNISEMVSESTEGTSLILLELVEGSDIADVVRKIQQAVDRVSGLPKDISDPPLVMHESTSSFEVLRFGVTTTGSYAELQQYVRQLEKRIRVIPGIGSATMSGFREREFWVEVDPNKARRYSVSINDVLQTIASRNLSLSGGVVESWKSEHRLVTLTQVTSVQQLEETVLRVLPDGGVVRVGDVATVSDGFEKATEFGMINDQAAILFNITKTANADVRTAINAVLETLDAEREKQAGKFDFHTSINLAQDMSEKFNIVATNGAIGLVLVLVVLGLTLQRQVAFWVAVSIPFCIFGVIALIPGLGMTLDAITLAALLLVIGIIVDDSVIVAESIYRERELGAEALDAAVEGALKVYKPVLASLTTTVLVFIPMFFIPGEFGMQIAVIPLTVIMALTFSWIECTITLPAHLVESFNKPKYNSRTLISFDGLRRRYQRWLMSAVTHRFKVLACSTAIMMIGAGLVSTLTLDFFPSQAAKYIEIYTEVKPGTPMDKVRQAHQQVEKVISDLPEAELLSYEMTYSTPASTGLINLTNAEDRTRTAGDIADDLNVQLANISSVPFIKFTVDAGGPPPGEPVEVRVIGQNKHSRDEAVMVVSQWLENYPGLSHVTNNEELKDQQIEIVPQYQWLSRYGLTVEDLAKTLRIAFDGEKISTTWIGDEEVGLRVIVAEASRNLQQLRNTKIYTPEGKQVPLSRLAKVQYTQSERIILHFNGDRQVLVTAQVDKNGLNPDDITDELWESVQGLIASDVMLDIGGEVEATEETFGGIVVAFPAALLGIYFVLAIVFGSMVQPLLVISVIPFALVAALSALFFHLQPLSLFALVGVLGMCGVVVNNALVLIVRINELRDQGTVVIQAVIEASISRLRPIVLTSFTTVVGLLPLAYGVGGSDVYMGSMALTLGYGLLLSIPVVLFVVPCLYVVTAGSKHKYCR</sequence>
<feature type="transmembrane region" description="Helical" evidence="1">
    <location>
        <begin position="866"/>
        <end position="886"/>
    </location>
</feature>
<dbReference type="Gene3D" id="3.30.2090.10">
    <property type="entry name" value="Multidrug efflux transporter AcrB TolC docking domain, DN and DC subdomains"/>
    <property type="match status" value="2"/>
</dbReference>
<keyword evidence="1" id="KW-0812">Transmembrane</keyword>
<gene>
    <name evidence="2" type="ORF">VSF3289_04669</name>
</gene>
<dbReference type="PANTHER" id="PTHR32063">
    <property type="match status" value="1"/>
</dbReference>
<dbReference type="InterPro" id="IPR001036">
    <property type="entry name" value="Acrflvin-R"/>
</dbReference>
<dbReference type="SUPFAM" id="SSF82693">
    <property type="entry name" value="Multidrug efflux transporter AcrB pore domain, PN1, PN2, PC1 and PC2 subdomains"/>
    <property type="match status" value="2"/>
</dbReference>
<dbReference type="RefSeq" id="WP_069448324.1">
    <property type="nucleotide sequence ID" value="NZ_MDCJ01000007.1"/>
</dbReference>
<dbReference type="InterPro" id="IPR027463">
    <property type="entry name" value="AcrB_DN_DC_subdom"/>
</dbReference>
<dbReference type="Gene3D" id="3.30.70.1320">
    <property type="entry name" value="Multidrug efflux transporter AcrB pore domain like"/>
    <property type="match status" value="1"/>
</dbReference>
<dbReference type="GO" id="GO:0042910">
    <property type="term" value="F:xenobiotic transmembrane transporter activity"/>
    <property type="evidence" value="ECO:0007669"/>
    <property type="project" value="TreeGrafter"/>
</dbReference>
<feature type="transmembrane region" description="Helical" evidence="1">
    <location>
        <begin position="972"/>
        <end position="994"/>
    </location>
</feature>
<dbReference type="GO" id="GO:0005886">
    <property type="term" value="C:plasma membrane"/>
    <property type="evidence" value="ECO:0007669"/>
    <property type="project" value="TreeGrafter"/>
</dbReference>
<dbReference type="Gene3D" id="3.30.70.1440">
    <property type="entry name" value="Multidrug efflux transporter AcrB pore domain"/>
    <property type="match status" value="1"/>
</dbReference>